<name>A0AAU9IMZ6_9CILI</name>
<dbReference type="EMBL" id="CAJZBQ010000014">
    <property type="protein sequence ID" value="CAG9315812.1"/>
    <property type="molecule type" value="Genomic_DNA"/>
</dbReference>
<comment type="caution">
    <text evidence="1">The sequence shown here is derived from an EMBL/GenBank/DDBJ whole genome shotgun (WGS) entry which is preliminary data.</text>
</comment>
<keyword evidence="2" id="KW-1185">Reference proteome</keyword>
<dbReference type="AlphaFoldDB" id="A0AAU9IMZ6"/>
<protein>
    <submittedName>
        <fullName evidence="1">Uncharacterized protein</fullName>
    </submittedName>
</protein>
<accession>A0AAU9IMZ6</accession>
<sequence>MLEDNTNVKRKQEKKEECTEFYSKDIYEAEADFEAFGAEKSKRRVEMEEALKVLHNDTKNMILLEVFNIYQPVRKCRDEIITKIGEVDPNFCDWVIKQAEKDRQPVDID</sequence>
<proteinExistence type="predicted"/>
<reference evidence="1" key="1">
    <citation type="submission" date="2021-09" db="EMBL/GenBank/DDBJ databases">
        <authorList>
            <consortium name="AG Swart"/>
            <person name="Singh M."/>
            <person name="Singh A."/>
            <person name="Seah K."/>
            <person name="Emmerich C."/>
        </authorList>
    </citation>
    <scope>NUCLEOTIDE SEQUENCE</scope>
    <source>
        <strain evidence="1">ATCC30299</strain>
    </source>
</reference>
<gene>
    <name evidence="1" type="ORF">BSTOLATCC_MIC14559</name>
</gene>
<evidence type="ECO:0000313" key="1">
    <source>
        <dbReference type="EMBL" id="CAG9315812.1"/>
    </source>
</evidence>
<evidence type="ECO:0000313" key="2">
    <source>
        <dbReference type="Proteomes" id="UP001162131"/>
    </source>
</evidence>
<dbReference type="Proteomes" id="UP001162131">
    <property type="component" value="Unassembled WGS sequence"/>
</dbReference>
<organism evidence="1 2">
    <name type="scientific">Blepharisma stoltei</name>
    <dbReference type="NCBI Taxonomy" id="1481888"/>
    <lineage>
        <taxon>Eukaryota</taxon>
        <taxon>Sar</taxon>
        <taxon>Alveolata</taxon>
        <taxon>Ciliophora</taxon>
        <taxon>Postciliodesmatophora</taxon>
        <taxon>Heterotrichea</taxon>
        <taxon>Heterotrichida</taxon>
        <taxon>Blepharismidae</taxon>
        <taxon>Blepharisma</taxon>
    </lineage>
</organism>